<reference evidence="13" key="1">
    <citation type="journal article" date="2020" name="bioRxiv">
        <title>Hybrid origin of Populus tomentosa Carr. identified through genome sequencing and phylogenomic analysis.</title>
        <authorList>
            <person name="An X."/>
            <person name="Gao K."/>
            <person name="Chen Z."/>
            <person name="Li J."/>
            <person name="Yang X."/>
            <person name="Yang X."/>
            <person name="Zhou J."/>
            <person name="Guo T."/>
            <person name="Zhao T."/>
            <person name="Huang S."/>
            <person name="Miao D."/>
            <person name="Khan W.U."/>
            <person name="Rao P."/>
            <person name="Ye M."/>
            <person name="Lei B."/>
            <person name="Liao W."/>
            <person name="Wang J."/>
            <person name="Ji L."/>
            <person name="Li Y."/>
            <person name="Guo B."/>
            <person name="Mustafa N.S."/>
            <person name="Li S."/>
            <person name="Yun Q."/>
            <person name="Keller S.R."/>
            <person name="Mao J."/>
            <person name="Zhang R."/>
            <person name="Strauss S.H."/>
        </authorList>
    </citation>
    <scope>NUCLEOTIDE SEQUENCE</scope>
    <source>
        <strain evidence="13">GM15</strain>
        <tissue evidence="13">Leaf</tissue>
    </source>
</reference>
<keyword evidence="3" id="KW-1003">Cell membrane</keyword>
<dbReference type="OrthoDB" id="4062651at2759"/>
<keyword evidence="9" id="KW-0472">Membrane</keyword>
<evidence type="ECO:0000256" key="8">
    <source>
        <dbReference type="ARBA" id="ARBA00022840"/>
    </source>
</evidence>
<feature type="compositionally biased region" description="Polar residues" evidence="11">
    <location>
        <begin position="530"/>
        <end position="544"/>
    </location>
</feature>
<proteinExistence type="inferred from homology"/>
<protein>
    <recommendedName>
        <fullName evidence="12">Protein kinase domain-containing protein</fullName>
    </recommendedName>
</protein>
<evidence type="ECO:0000259" key="12">
    <source>
        <dbReference type="PROSITE" id="PS50011"/>
    </source>
</evidence>
<dbReference type="GO" id="GO:0004674">
    <property type="term" value="F:protein serine/threonine kinase activity"/>
    <property type="evidence" value="ECO:0007669"/>
    <property type="project" value="UniProtKB-KW"/>
</dbReference>
<evidence type="ECO:0000256" key="10">
    <source>
        <dbReference type="PROSITE-ProRule" id="PRU10141"/>
    </source>
</evidence>
<evidence type="ECO:0000256" key="7">
    <source>
        <dbReference type="ARBA" id="ARBA00022777"/>
    </source>
</evidence>
<dbReference type="InterPro" id="IPR050823">
    <property type="entry name" value="Plant_Ser_Thr_Prot_Kinase"/>
</dbReference>
<dbReference type="PROSITE" id="PS50011">
    <property type="entry name" value="PROTEIN_KINASE_DOM"/>
    <property type="match status" value="1"/>
</dbReference>
<dbReference type="GO" id="GO:0005886">
    <property type="term" value="C:plasma membrane"/>
    <property type="evidence" value="ECO:0007669"/>
    <property type="project" value="UniProtKB-SubCell"/>
</dbReference>
<keyword evidence="4" id="KW-0723">Serine/threonine-protein kinase</keyword>
<dbReference type="InterPro" id="IPR017441">
    <property type="entry name" value="Protein_kinase_ATP_BS"/>
</dbReference>
<evidence type="ECO:0000313" key="14">
    <source>
        <dbReference type="Proteomes" id="UP000886885"/>
    </source>
</evidence>
<dbReference type="AlphaFoldDB" id="A0A8X8D5T7"/>
<dbReference type="GO" id="GO:0005524">
    <property type="term" value="F:ATP binding"/>
    <property type="evidence" value="ECO:0007669"/>
    <property type="project" value="UniProtKB-UniRule"/>
</dbReference>
<gene>
    <name evidence="13" type="ORF">POTOM_004593</name>
</gene>
<dbReference type="InterPro" id="IPR000719">
    <property type="entry name" value="Prot_kinase_dom"/>
</dbReference>
<evidence type="ECO:0000256" key="9">
    <source>
        <dbReference type="ARBA" id="ARBA00023136"/>
    </source>
</evidence>
<organism evidence="13 14">
    <name type="scientific">Populus tomentosa</name>
    <name type="common">Chinese white poplar</name>
    <dbReference type="NCBI Taxonomy" id="118781"/>
    <lineage>
        <taxon>Eukaryota</taxon>
        <taxon>Viridiplantae</taxon>
        <taxon>Streptophyta</taxon>
        <taxon>Embryophyta</taxon>
        <taxon>Tracheophyta</taxon>
        <taxon>Spermatophyta</taxon>
        <taxon>Magnoliopsida</taxon>
        <taxon>eudicotyledons</taxon>
        <taxon>Gunneridae</taxon>
        <taxon>Pentapetalae</taxon>
        <taxon>rosids</taxon>
        <taxon>fabids</taxon>
        <taxon>Malpighiales</taxon>
        <taxon>Salicaceae</taxon>
        <taxon>Saliceae</taxon>
        <taxon>Populus</taxon>
    </lineage>
</organism>
<evidence type="ECO:0000256" key="6">
    <source>
        <dbReference type="ARBA" id="ARBA00022741"/>
    </source>
</evidence>
<evidence type="ECO:0000256" key="1">
    <source>
        <dbReference type="ARBA" id="ARBA00004236"/>
    </source>
</evidence>
<evidence type="ECO:0000256" key="11">
    <source>
        <dbReference type="SAM" id="MobiDB-lite"/>
    </source>
</evidence>
<dbReference type="InterPro" id="IPR008271">
    <property type="entry name" value="Ser/Thr_kinase_AS"/>
</dbReference>
<dbReference type="EMBL" id="JAAWWB010000002">
    <property type="protein sequence ID" value="KAG6788526.1"/>
    <property type="molecule type" value="Genomic_DNA"/>
</dbReference>
<feature type="region of interest" description="Disordered" evidence="11">
    <location>
        <begin position="530"/>
        <end position="569"/>
    </location>
</feature>
<dbReference type="PROSITE" id="PS00108">
    <property type="entry name" value="PROTEIN_KINASE_ST"/>
    <property type="match status" value="1"/>
</dbReference>
<dbReference type="Proteomes" id="UP000886885">
    <property type="component" value="Chromosome 1D"/>
</dbReference>
<evidence type="ECO:0000256" key="3">
    <source>
        <dbReference type="ARBA" id="ARBA00022475"/>
    </source>
</evidence>
<keyword evidence="7" id="KW-0418">Kinase</keyword>
<keyword evidence="5" id="KW-0808">Transferase</keyword>
<evidence type="ECO:0000256" key="4">
    <source>
        <dbReference type="ARBA" id="ARBA00022527"/>
    </source>
</evidence>
<comment type="similarity">
    <text evidence="2">Belongs to the protein kinase superfamily. Ser/Thr protein kinase family.</text>
</comment>
<comment type="subcellular location">
    <subcellularLocation>
        <location evidence="1">Cell membrane</location>
    </subcellularLocation>
</comment>
<evidence type="ECO:0000256" key="2">
    <source>
        <dbReference type="ARBA" id="ARBA00008684"/>
    </source>
</evidence>
<evidence type="ECO:0000256" key="5">
    <source>
        <dbReference type="ARBA" id="ARBA00022679"/>
    </source>
</evidence>
<feature type="binding site" evidence="10">
    <location>
        <position position="236"/>
    </location>
    <ligand>
        <name>ATP</name>
        <dbReference type="ChEBI" id="CHEBI:30616"/>
    </ligand>
</feature>
<dbReference type="PROSITE" id="PS00107">
    <property type="entry name" value="PROTEIN_KINASE_ATP"/>
    <property type="match status" value="1"/>
</dbReference>
<dbReference type="CDD" id="cd14066">
    <property type="entry name" value="STKc_IRAK"/>
    <property type="match status" value="1"/>
</dbReference>
<keyword evidence="6 10" id="KW-0547">Nucleotide-binding</keyword>
<comment type="caution">
    <text evidence="13">The sequence shown here is derived from an EMBL/GenBank/DDBJ whole genome shotgun (WGS) entry which is preliminary data.</text>
</comment>
<dbReference type="FunFam" id="1.10.510.10:FF:000032">
    <property type="entry name" value="Serine/threonine-protein kinase PBS1"/>
    <property type="match status" value="1"/>
</dbReference>
<keyword evidence="8 10" id="KW-0067">ATP-binding</keyword>
<sequence>MISRVWSVAERIYLVAVVEQKEIRNADIISYLNSNCSIDISCLRNQIASLITLKHFSYSCISCLLSKRKCDVALKMFQIILHIVCLYYKANTPTTPYHTKTCYTTISLAMKESSQPWRPFTAKYCCSVEDQTFFGNFSRCRTSKSDISKNINAPAPSFRRLSFSDLSRSSSTRINEDLAQSFGPDLFDFQLSELRAITQNFSSNFLLGEGGFGTVHKGYVDDNLRQGLKAQAVAVKLLDIEGLQGHREWLWASPVPRGIWYLDRIIGAGMHRAVPDDFNSMSFLYLLQAEVIFLGQLRHPNLVKLIGYCCEEEERLLVYEFMPRGSLENHLFKRISVSLPWSTRLKIAIGAAKGLAFLHGAEKPVIYRDFKTSNVLLDSDFTVKLSDFGLAKMGPEGSDTHVTTRVMGTYGYAAPEYVSTGHLTTKSDVFSFGVVLLELLTGRRATDKSRPKREQNIIDWAKPYLTSSRRLRCIIDPRLSGQYSVKGAKQMALLARQCVSLNPKDRPKMPSIVETLEALQHYKDMAVACGQSQASTKSATRNGVSSGGRLEGRGASYRKSAPVTSSKKT</sequence>
<dbReference type="PANTHER" id="PTHR45621">
    <property type="entry name" value="OS01G0588500 PROTEIN-RELATED"/>
    <property type="match status" value="1"/>
</dbReference>
<dbReference type="Pfam" id="PF00069">
    <property type="entry name" value="Pkinase"/>
    <property type="match status" value="1"/>
</dbReference>
<evidence type="ECO:0000313" key="13">
    <source>
        <dbReference type="EMBL" id="KAG6788526.1"/>
    </source>
</evidence>
<keyword evidence="14" id="KW-1185">Reference proteome</keyword>
<feature type="domain" description="Protein kinase" evidence="12">
    <location>
        <begin position="201"/>
        <end position="519"/>
    </location>
</feature>
<accession>A0A8X8D5T7</accession>
<name>A0A8X8D5T7_POPTO</name>